<dbReference type="GO" id="GO:0015627">
    <property type="term" value="C:type II protein secretion system complex"/>
    <property type="evidence" value="ECO:0007669"/>
    <property type="project" value="InterPro"/>
</dbReference>
<proteinExistence type="inferred from homology"/>
<dbReference type="KEGG" id="thes:FHQ07_12640"/>
<feature type="domain" description="General secretion pathway GspH" evidence="11">
    <location>
        <begin position="44"/>
        <end position="161"/>
    </location>
</feature>
<evidence type="ECO:0000256" key="5">
    <source>
        <dbReference type="ARBA" id="ARBA00022519"/>
    </source>
</evidence>
<comment type="subcellular location">
    <subcellularLocation>
        <location evidence="1">Cell inner membrane</location>
        <topology evidence="1">Single-pass membrane protein</topology>
    </subcellularLocation>
</comment>
<keyword evidence="13" id="KW-1185">Reference proteome</keyword>
<evidence type="ECO:0000256" key="1">
    <source>
        <dbReference type="ARBA" id="ARBA00004377"/>
    </source>
</evidence>
<sequence>MRRRNAGFTLIELMTSLSVMAICAGVALPSMAGFIEHQRTSAAIASLTSHMALARMAAISRNRRAVLCPSADGSTCEAGTDWSRGWMLFVDDDGNRMPDARDEILRVDLEPTSRHLRVTSTVGRQQLRYLPDGRSAGTNLTLSICNQRQELLGQVIVNNMGRPRSERPRVPTPCPG</sequence>
<keyword evidence="6" id="KW-0812">Transmembrane</keyword>
<name>A0A5B7ZU74_9GAMM</name>
<evidence type="ECO:0000256" key="4">
    <source>
        <dbReference type="ARBA" id="ARBA00022481"/>
    </source>
</evidence>
<reference evidence="12 13" key="1">
    <citation type="submission" date="2019-06" db="EMBL/GenBank/DDBJ databases">
        <title>Thermomonas aquatica sp. nov., isolated from an industrial wastewater treatment plant.</title>
        <authorList>
            <person name="Jeon J.H."/>
            <person name="Park D.-S."/>
        </authorList>
    </citation>
    <scope>NUCLEOTIDE SEQUENCE [LARGE SCALE GENOMIC DNA]</scope>
    <source>
        <strain evidence="12 13">SY21</strain>
    </source>
</reference>
<evidence type="ECO:0000256" key="6">
    <source>
        <dbReference type="ARBA" id="ARBA00022692"/>
    </source>
</evidence>
<dbReference type="SUPFAM" id="SSF54523">
    <property type="entry name" value="Pili subunits"/>
    <property type="match status" value="1"/>
</dbReference>
<keyword evidence="3" id="KW-1003">Cell membrane</keyword>
<dbReference type="InterPro" id="IPR012902">
    <property type="entry name" value="N_methyl_site"/>
</dbReference>
<comment type="similarity">
    <text evidence="9">Belongs to the GSP H family.</text>
</comment>
<evidence type="ECO:0000256" key="8">
    <source>
        <dbReference type="ARBA" id="ARBA00023136"/>
    </source>
</evidence>
<keyword evidence="8" id="KW-0472">Membrane</keyword>
<evidence type="ECO:0000256" key="10">
    <source>
        <dbReference type="ARBA" id="ARBA00030775"/>
    </source>
</evidence>
<dbReference type="RefSeq" id="WP_139717226.1">
    <property type="nucleotide sequence ID" value="NZ_CP040871.1"/>
</dbReference>
<accession>A0A5B7ZU74</accession>
<evidence type="ECO:0000256" key="9">
    <source>
        <dbReference type="ARBA" id="ARBA00025772"/>
    </source>
</evidence>
<keyword evidence="4" id="KW-0488">Methylation</keyword>
<organism evidence="12 13">
    <name type="scientific">Thermomonas aquatica</name>
    <dbReference type="NCBI Taxonomy" id="2202149"/>
    <lineage>
        <taxon>Bacteria</taxon>
        <taxon>Pseudomonadati</taxon>
        <taxon>Pseudomonadota</taxon>
        <taxon>Gammaproteobacteria</taxon>
        <taxon>Lysobacterales</taxon>
        <taxon>Lysobacteraceae</taxon>
        <taxon>Thermomonas</taxon>
    </lineage>
</organism>
<dbReference type="Pfam" id="PF12019">
    <property type="entry name" value="GspH"/>
    <property type="match status" value="1"/>
</dbReference>
<evidence type="ECO:0000256" key="7">
    <source>
        <dbReference type="ARBA" id="ARBA00022989"/>
    </source>
</evidence>
<protein>
    <recommendedName>
        <fullName evidence="2">Type II secretion system protein H</fullName>
    </recommendedName>
    <alternativeName>
        <fullName evidence="10">General secretion pathway protein H</fullName>
    </alternativeName>
</protein>
<dbReference type="Proteomes" id="UP000308149">
    <property type="component" value="Chromosome"/>
</dbReference>
<dbReference type="AlphaFoldDB" id="A0A5B7ZU74"/>
<dbReference type="Pfam" id="PF07963">
    <property type="entry name" value="N_methyl"/>
    <property type="match status" value="1"/>
</dbReference>
<dbReference type="GO" id="GO:0005886">
    <property type="term" value="C:plasma membrane"/>
    <property type="evidence" value="ECO:0007669"/>
    <property type="project" value="UniProtKB-SubCell"/>
</dbReference>
<keyword evidence="7" id="KW-1133">Transmembrane helix</keyword>
<dbReference type="OrthoDB" id="2313614at2"/>
<evidence type="ECO:0000256" key="3">
    <source>
        <dbReference type="ARBA" id="ARBA00022475"/>
    </source>
</evidence>
<evidence type="ECO:0000313" key="13">
    <source>
        <dbReference type="Proteomes" id="UP000308149"/>
    </source>
</evidence>
<dbReference type="InterPro" id="IPR045584">
    <property type="entry name" value="Pilin-like"/>
</dbReference>
<dbReference type="Gene3D" id="3.55.40.10">
    <property type="entry name" value="minor pseudopilin epsh domain"/>
    <property type="match status" value="1"/>
</dbReference>
<evidence type="ECO:0000313" key="12">
    <source>
        <dbReference type="EMBL" id="QDA58093.1"/>
    </source>
</evidence>
<gene>
    <name evidence="12" type="ORF">FHQ07_12640</name>
</gene>
<keyword evidence="5" id="KW-0997">Cell inner membrane</keyword>
<dbReference type="GO" id="GO:0015628">
    <property type="term" value="P:protein secretion by the type II secretion system"/>
    <property type="evidence" value="ECO:0007669"/>
    <property type="project" value="InterPro"/>
</dbReference>
<evidence type="ECO:0000259" key="11">
    <source>
        <dbReference type="Pfam" id="PF12019"/>
    </source>
</evidence>
<evidence type="ECO:0000256" key="2">
    <source>
        <dbReference type="ARBA" id="ARBA00021549"/>
    </source>
</evidence>
<dbReference type="NCBIfam" id="TIGR02532">
    <property type="entry name" value="IV_pilin_GFxxxE"/>
    <property type="match status" value="1"/>
</dbReference>
<dbReference type="InterPro" id="IPR022346">
    <property type="entry name" value="T2SS_GspH"/>
</dbReference>
<dbReference type="EMBL" id="CP040871">
    <property type="protein sequence ID" value="QDA58093.1"/>
    <property type="molecule type" value="Genomic_DNA"/>
</dbReference>